<keyword evidence="3" id="KW-1185">Reference proteome</keyword>
<dbReference type="InterPro" id="IPR014025">
    <property type="entry name" value="Glutaredoxin_subgr"/>
</dbReference>
<dbReference type="OrthoDB" id="418495at2759"/>
<dbReference type="AlphaFoldDB" id="T0L6K9"/>
<dbReference type="PRINTS" id="PR00160">
    <property type="entry name" value="GLUTAREDOXIN"/>
</dbReference>
<dbReference type="Gene3D" id="3.40.30.10">
    <property type="entry name" value="Glutaredoxin"/>
    <property type="match status" value="1"/>
</dbReference>
<dbReference type="HOGENOM" id="CLU_026126_10_1_1"/>
<dbReference type="SUPFAM" id="SSF52833">
    <property type="entry name" value="Thioredoxin-like"/>
    <property type="match status" value="1"/>
</dbReference>
<feature type="domain" description="Glutaredoxin" evidence="1">
    <location>
        <begin position="17"/>
        <end position="74"/>
    </location>
</feature>
<gene>
    <name evidence="2" type="ORF">NAPIS_ORF02133</name>
</gene>
<protein>
    <submittedName>
        <fullName evidence="2">Glutaredoxin 3</fullName>
    </submittedName>
</protein>
<dbReference type="VEuPathDB" id="MicrosporidiaDB:NAPIS_ORF02133"/>
<dbReference type="GO" id="GO:0016491">
    <property type="term" value="F:oxidoreductase activity"/>
    <property type="evidence" value="ECO:0007669"/>
    <property type="project" value="UniProtKB-ARBA"/>
</dbReference>
<evidence type="ECO:0000313" key="2">
    <source>
        <dbReference type="EMBL" id="EQB60303.1"/>
    </source>
</evidence>
<dbReference type="Pfam" id="PF00462">
    <property type="entry name" value="Glutaredoxin"/>
    <property type="match status" value="1"/>
</dbReference>
<reference evidence="2 3" key="1">
    <citation type="journal article" date="2013" name="BMC Genomics">
        <title>Genome sequencing and comparative genomics of honey bee microsporidia, Nosema apis reveal novel insights into host-parasite interactions.</title>
        <authorList>
            <person name="Chen Yp."/>
            <person name="Pettis J.S."/>
            <person name="Zhao Y."/>
            <person name="Liu X."/>
            <person name="Tallon L.J."/>
            <person name="Sadzewicz L.D."/>
            <person name="Li R."/>
            <person name="Zheng H."/>
            <person name="Huang S."/>
            <person name="Zhang X."/>
            <person name="Hamilton M.C."/>
            <person name="Pernal S.F."/>
            <person name="Melathopoulos A.P."/>
            <person name="Yan X."/>
            <person name="Evans J.D."/>
        </authorList>
    </citation>
    <scope>NUCLEOTIDE SEQUENCE [LARGE SCALE GENOMIC DNA]</scope>
    <source>
        <strain evidence="2 3">BRL 01</strain>
    </source>
</reference>
<evidence type="ECO:0000259" key="1">
    <source>
        <dbReference type="Pfam" id="PF00462"/>
    </source>
</evidence>
<dbReference type="CDD" id="cd02066">
    <property type="entry name" value="GRX_family"/>
    <property type="match status" value="1"/>
</dbReference>
<dbReference type="EMBL" id="KE647309">
    <property type="protein sequence ID" value="EQB60303.1"/>
    <property type="molecule type" value="Genomic_DNA"/>
</dbReference>
<proteinExistence type="predicted"/>
<accession>T0L6K9</accession>
<organism evidence="2 3">
    <name type="scientific">Vairimorpha apis BRL 01</name>
    <dbReference type="NCBI Taxonomy" id="1037528"/>
    <lineage>
        <taxon>Eukaryota</taxon>
        <taxon>Fungi</taxon>
        <taxon>Fungi incertae sedis</taxon>
        <taxon>Microsporidia</taxon>
        <taxon>Nosematidae</taxon>
        <taxon>Vairimorpha</taxon>
    </lineage>
</organism>
<name>T0L6K9_9MICR</name>
<sequence>MPLDNLSNILNIYKTFMVSKPECPFCENAKDFLNKRNIKFKEFDYKQYTTLSDEITKIYKHKTYPKIFIDQEFVGGFSDLVKKFENKSVMNSKQNFAEKNIKDL</sequence>
<dbReference type="InterPro" id="IPR002109">
    <property type="entry name" value="Glutaredoxin"/>
</dbReference>
<dbReference type="InterPro" id="IPR036249">
    <property type="entry name" value="Thioredoxin-like_sf"/>
</dbReference>
<dbReference type="Proteomes" id="UP000053780">
    <property type="component" value="Unassembled WGS sequence"/>
</dbReference>
<evidence type="ECO:0000313" key="3">
    <source>
        <dbReference type="Proteomes" id="UP000053780"/>
    </source>
</evidence>
<dbReference type="PROSITE" id="PS51354">
    <property type="entry name" value="GLUTAREDOXIN_2"/>
    <property type="match status" value="1"/>
</dbReference>